<dbReference type="EMBL" id="LEKV01001044">
    <property type="protein sequence ID" value="KVI09710.1"/>
    <property type="molecule type" value="Genomic_DNA"/>
</dbReference>
<evidence type="ECO:0000313" key="1">
    <source>
        <dbReference type="EMBL" id="KVI09710.1"/>
    </source>
</evidence>
<accession>A0A103YIF3</accession>
<reference evidence="1 2" key="1">
    <citation type="journal article" date="2016" name="Sci. Rep.">
        <title>The genome sequence of the outbreeding globe artichoke constructed de novo incorporating a phase-aware low-pass sequencing strategy of F1 progeny.</title>
        <authorList>
            <person name="Scaglione D."/>
            <person name="Reyes-Chin-Wo S."/>
            <person name="Acquadro A."/>
            <person name="Froenicke L."/>
            <person name="Portis E."/>
            <person name="Beitel C."/>
            <person name="Tirone M."/>
            <person name="Mauro R."/>
            <person name="Lo Monaco A."/>
            <person name="Mauromicale G."/>
            <person name="Faccioli P."/>
            <person name="Cattivelli L."/>
            <person name="Rieseberg L."/>
            <person name="Michelmore R."/>
            <person name="Lanteri S."/>
        </authorList>
    </citation>
    <scope>NUCLEOTIDE SEQUENCE [LARGE SCALE GENOMIC DNA]</scope>
    <source>
        <strain evidence="1">2C</strain>
    </source>
</reference>
<protein>
    <submittedName>
        <fullName evidence="1">Uncharacterized protein</fullName>
    </submittedName>
</protein>
<proteinExistence type="predicted"/>
<gene>
    <name evidence="1" type="ORF">Ccrd_011908</name>
</gene>
<organism evidence="1 2">
    <name type="scientific">Cynara cardunculus var. scolymus</name>
    <name type="common">Globe artichoke</name>
    <name type="synonym">Cynara scolymus</name>
    <dbReference type="NCBI Taxonomy" id="59895"/>
    <lineage>
        <taxon>Eukaryota</taxon>
        <taxon>Viridiplantae</taxon>
        <taxon>Streptophyta</taxon>
        <taxon>Embryophyta</taxon>
        <taxon>Tracheophyta</taxon>
        <taxon>Spermatophyta</taxon>
        <taxon>Magnoliopsida</taxon>
        <taxon>eudicotyledons</taxon>
        <taxon>Gunneridae</taxon>
        <taxon>Pentapetalae</taxon>
        <taxon>asterids</taxon>
        <taxon>campanulids</taxon>
        <taxon>Asterales</taxon>
        <taxon>Asteraceae</taxon>
        <taxon>Carduoideae</taxon>
        <taxon>Cardueae</taxon>
        <taxon>Carduinae</taxon>
        <taxon>Cynara</taxon>
    </lineage>
</organism>
<evidence type="ECO:0000313" key="2">
    <source>
        <dbReference type="Proteomes" id="UP000243975"/>
    </source>
</evidence>
<dbReference type="AlphaFoldDB" id="A0A103YIF3"/>
<name>A0A103YIF3_CYNCS</name>
<keyword evidence="2" id="KW-1185">Reference proteome</keyword>
<dbReference type="Gramene" id="KVI09710">
    <property type="protein sequence ID" value="KVI09710"/>
    <property type="gene ID" value="Ccrd_011908"/>
</dbReference>
<sequence length="96" mass="11161">MTRTNREMVQIFFLPNFPIIVFAKTLFPMVNSSMSGNVSIDGFDSMKDQCRIHGRTLRRVVFQFTNSVKMYQNPTMLISCCSKRRTLNFLIGRVET</sequence>
<comment type="caution">
    <text evidence="1">The sequence shown here is derived from an EMBL/GenBank/DDBJ whole genome shotgun (WGS) entry which is preliminary data.</text>
</comment>
<dbReference type="Proteomes" id="UP000243975">
    <property type="component" value="Unassembled WGS sequence"/>
</dbReference>